<dbReference type="InterPro" id="IPR050902">
    <property type="entry name" value="ABC_Transporter_SBP"/>
</dbReference>
<dbReference type="Gene3D" id="3.40.50.1980">
    <property type="entry name" value="Nitrogenase molybdenum iron protein domain"/>
    <property type="match status" value="2"/>
</dbReference>
<keyword evidence="4" id="KW-1185">Reference proteome</keyword>
<protein>
    <submittedName>
        <fullName evidence="3">ABC transporter substrate-binding protein</fullName>
    </submittedName>
</protein>
<dbReference type="RefSeq" id="WP_202088452.1">
    <property type="nucleotide sequence ID" value="NZ_JAERTZ010000032.1"/>
</dbReference>
<dbReference type="Pfam" id="PF01497">
    <property type="entry name" value="Peripla_BP_2"/>
    <property type="match status" value="1"/>
</dbReference>
<evidence type="ECO:0000313" key="3">
    <source>
        <dbReference type="EMBL" id="MBL1379279.1"/>
    </source>
</evidence>
<dbReference type="PANTHER" id="PTHR30535:SF4">
    <property type="entry name" value="HEMIN-BINDING PERIPLASMIC PROTEIN HMUT"/>
    <property type="match status" value="1"/>
</dbReference>
<comment type="caution">
    <text evidence="3">The sequence shown here is derived from an EMBL/GenBank/DDBJ whole genome shotgun (WGS) entry which is preliminary data.</text>
</comment>
<evidence type="ECO:0000256" key="1">
    <source>
        <dbReference type="SAM" id="SignalP"/>
    </source>
</evidence>
<keyword evidence="1" id="KW-0732">Signal</keyword>
<feature type="domain" description="Fe/B12 periplasmic-binding" evidence="2">
    <location>
        <begin position="22"/>
        <end position="274"/>
    </location>
</feature>
<accession>A0ABS1QWP8</accession>
<sequence length="274" mass="28969">MKPLWLTSLLLVTAAAWADSPRLLSAGSGLTELVLALDAGDHLVAVDSTSELPAGLPLPRLGYHRQLSAEGMLAQQPSLVIGSEEMGPEQALALVRRAGVQVEQLPEALSVEQLQHNIYRLGELLGKGEAATALQLRVDEQARALAAGPVGKKVVFLLLGDGRSVQVAGHHTLADSLIRLAGGDNPAAAMEGYKPVAMEALVAMAPDIILVSRRHLEQQGDPSELLRQFPLLRRTPAAAAGAIVPINGKALIGGLGLSTLAEAERLHQDWLRRP</sequence>
<feature type="signal peptide" evidence="1">
    <location>
        <begin position="1"/>
        <end position="18"/>
    </location>
</feature>
<dbReference type="Proteomes" id="UP000638570">
    <property type="component" value="Unassembled WGS sequence"/>
</dbReference>
<dbReference type="EMBL" id="JAERTZ010000032">
    <property type="protein sequence ID" value="MBL1379279.1"/>
    <property type="molecule type" value="Genomic_DNA"/>
</dbReference>
<evidence type="ECO:0000259" key="2">
    <source>
        <dbReference type="PROSITE" id="PS50983"/>
    </source>
</evidence>
<dbReference type="SUPFAM" id="SSF53807">
    <property type="entry name" value="Helical backbone' metal receptor"/>
    <property type="match status" value="1"/>
</dbReference>
<organism evidence="3 4">
    <name type="scientific">Zobellella iuensis</name>
    <dbReference type="NCBI Taxonomy" id="2803811"/>
    <lineage>
        <taxon>Bacteria</taxon>
        <taxon>Pseudomonadati</taxon>
        <taxon>Pseudomonadota</taxon>
        <taxon>Gammaproteobacteria</taxon>
        <taxon>Aeromonadales</taxon>
        <taxon>Aeromonadaceae</taxon>
        <taxon>Zobellella</taxon>
    </lineage>
</organism>
<evidence type="ECO:0000313" key="4">
    <source>
        <dbReference type="Proteomes" id="UP000638570"/>
    </source>
</evidence>
<feature type="chain" id="PRO_5046542811" evidence="1">
    <location>
        <begin position="19"/>
        <end position="274"/>
    </location>
</feature>
<proteinExistence type="predicted"/>
<reference evidence="4" key="1">
    <citation type="submission" date="2021-01" db="EMBL/GenBank/DDBJ databases">
        <title>Genome public.</title>
        <authorList>
            <person name="Liu C."/>
            <person name="Sun Q."/>
        </authorList>
    </citation>
    <scope>NUCLEOTIDE SEQUENCE [LARGE SCALE GENOMIC DNA]</scope>
    <source>
        <strain evidence="4">CGMCC 1.18722</strain>
    </source>
</reference>
<gene>
    <name evidence="3" type="ORF">JKV55_18410</name>
</gene>
<dbReference type="PROSITE" id="PS50983">
    <property type="entry name" value="FE_B12_PBP"/>
    <property type="match status" value="1"/>
</dbReference>
<dbReference type="InterPro" id="IPR002491">
    <property type="entry name" value="ABC_transptr_periplasmic_BD"/>
</dbReference>
<dbReference type="PANTHER" id="PTHR30535">
    <property type="entry name" value="VITAMIN B12-BINDING PROTEIN"/>
    <property type="match status" value="1"/>
</dbReference>
<name>A0ABS1QWP8_9GAMM</name>